<dbReference type="Proteomes" id="UP000295431">
    <property type="component" value="Unassembled WGS sequence"/>
</dbReference>
<dbReference type="InterPro" id="IPR036410">
    <property type="entry name" value="HSP_DnaJ_Cys-rich_dom_sf"/>
</dbReference>
<dbReference type="OrthoDB" id="9900506at2"/>
<comment type="caution">
    <text evidence="2">The sequence shown here is derived from an EMBL/GenBank/DDBJ whole genome shotgun (WGS) entry which is preliminary data.</text>
</comment>
<dbReference type="AlphaFoldDB" id="A0A4R4P5T1"/>
<dbReference type="SUPFAM" id="SSF57938">
    <property type="entry name" value="DnaJ/Hsp40 cysteine-rich domain"/>
    <property type="match status" value="1"/>
</dbReference>
<protein>
    <submittedName>
        <fullName evidence="2">Uncharacterized protein</fullName>
    </submittedName>
</protein>
<reference evidence="2 3" key="1">
    <citation type="submission" date="2019-03" db="EMBL/GenBank/DDBJ databases">
        <title>Draft genome sequences of novel Actinobacteria.</title>
        <authorList>
            <person name="Sahin N."/>
            <person name="Ay H."/>
            <person name="Saygin H."/>
        </authorList>
    </citation>
    <scope>NUCLEOTIDE SEQUENCE [LARGE SCALE GENOMIC DNA]</scope>
    <source>
        <strain evidence="2 3">DSM 45347</strain>
    </source>
</reference>
<feature type="region of interest" description="Disordered" evidence="1">
    <location>
        <begin position="1"/>
        <end position="23"/>
    </location>
</feature>
<keyword evidence="3" id="KW-1185">Reference proteome</keyword>
<dbReference type="RefSeq" id="WP_131938596.1">
    <property type="nucleotide sequence ID" value="NZ_BAAAMX010000060.1"/>
</dbReference>
<gene>
    <name evidence="2" type="ORF">E1284_09215</name>
</gene>
<dbReference type="EMBL" id="SMJW01000033">
    <property type="protein sequence ID" value="TDC17425.1"/>
    <property type="molecule type" value="Genomic_DNA"/>
</dbReference>
<feature type="compositionally biased region" description="Polar residues" evidence="1">
    <location>
        <begin position="8"/>
        <end position="17"/>
    </location>
</feature>
<evidence type="ECO:0000256" key="1">
    <source>
        <dbReference type="SAM" id="MobiDB-lite"/>
    </source>
</evidence>
<proteinExistence type="predicted"/>
<accession>A0A4R4P5T1</accession>
<evidence type="ECO:0000313" key="2">
    <source>
        <dbReference type="EMBL" id="TDC17425.1"/>
    </source>
</evidence>
<organism evidence="2 3">
    <name type="scientific">Actinomadura bangladeshensis</name>
    <dbReference type="NCBI Taxonomy" id="453573"/>
    <lineage>
        <taxon>Bacteria</taxon>
        <taxon>Bacillati</taxon>
        <taxon>Actinomycetota</taxon>
        <taxon>Actinomycetes</taxon>
        <taxon>Streptosporangiales</taxon>
        <taxon>Thermomonosporaceae</taxon>
        <taxon>Actinomadura</taxon>
    </lineage>
</organism>
<evidence type="ECO:0000313" key="3">
    <source>
        <dbReference type="Proteomes" id="UP000295431"/>
    </source>
</evidence>
<sequence length="70" mass="7026">MTTRADHANPTTSTGQPTPIVPGHLFARHPQPLPVLPVLVVGWACGTCGGGGVASDGSTCPDCNGHGHTN</sequence>
<name>A0A4R4P5T1_9ACTN</name>